<dbReference type="InterPro" id="IPR024747">
    <property type="entry name" value="Pyridox_Oxase-rel"/>
</dbReference>
<dbReference type="EMBL" id="JBHSQI010000003">
    <property type="protein sequence ID" value="MFC6153525.1"/>
    <property type="molecule type" value="Genomic_DNA"/>
</dbReference>
<evidence type="ECO:0000313" key="2">
    <source>
        <dbReference type="EMBL" id="MFC6153525.1"/>
    </source>
</evidence>
<dbReference type="InterPro" id="IPR012349">
    <property type="entry name" value="Split_barrel_FMN-bd"/>
</dbReference>
<feature type="region of interest" description="Disordered" evidence="1">
    <location>
        <begin position="1"/>
        <end position="34"/>
    </location>
</feature>
<proteinExistence type="predicted"/>
<gene>
    <name evidence="2" type="ORF">ACFPWU_07580</name>
</gene>
<dbReference type="Gene3D" id="2.30.110.10">
    <property type="entry name" value="Electron Transport, Fmn-binding Protein, Chain A"/>
    <property type="match status" value="1"/>
</dbReference>
<dbReference type="GO" id="GO:0016491">
    <property type="term" value="F:oxidoreductase activity"/>
    <property type="evidence" value="ECO:0007669"/>
    <property type="project" value="UniProtKB-KW"/>
</dbReference>
<comment type="caution">
    <text evidence="2">The sequence shown here is derived from an EMBL/GenBank/DDBJ whole genome shotgun (WGS) entry which is preliminary data.</text>
</comment>
<keyword evidence="3" id="KW-1185">Reference proteome</keyword>
<reference evidence="3" key="1">
    <citation type="journal article" date="2019" name="Int. J. Syst. Evol. Microbiol.">
        <title>The Global Catalogue of Microorganisms (GCM) 10K type strain sequencing project: providing services to taxonomists for standard genome sequencing and annotation.</title>
        <authorList>
            <consortium name="The Broad Institute Genomics Platform"/>
            <consortium name="The Broad Institute Genome Sequencing Center for Infectious Disease"/>
            <person name="Wu L."/>
            <person name="Ma J."/>
        </authorList>
    </citation>
    <scope>NUCLEOTIDE SEQUENCE [LARGE SCALE GENOMIC DNA]</scope>
    <source>
        <strain evidence="3">DFY28</strain>
    </source>
</reference>
<dbReference type="Proteomes" id="UP001596098">
    <property type="component" value="Unassembled WGS sequence"/>
</dbReference>
<accession>A0ABW1QYX2</accession>
<name>A0ABW1QYX2_9ACTN</name>
<sequence>MHTAPTSIVPARTAPPLQPAPPLQSTPRTTLTRGRHRGIEDRDALHDLLAQALLAHVGIDMGTHPVVLPCLPALDIEGPDEGGTLYLHGSVGAVWVRRLLADGSDVCVTVTELDGLVLARSATHHSMNYRCAVVVGRPRVVPEGPEKVRALDLLVDQVVPGRAMHLRPSTRKEMAATCVLAVPLAEASLKMRAGDPVDDEDDVAAGGWAGVVPVQRVLGDPVDAADNEAPVPAHVVRHVADDDGVRRVGMGDDVQRR</sequence>
<dbReference type="PANTHER" id="PTHR34071">
    <property type="entry name" value="5-NITROIMIDAZOLE ANTIBIOTICS RESISTANCE PROTEIN, NIMA-FAMILY-RELATED PROTEIN-RELATED"/>
    <property type="match status" value="1"/>
</dbReference>
<dbReference type="RefSeq" id="WP_128221337.1">
    <property type="nucleotide sequence ID" value="NZ_CP034929.1"/>
</dbReference>
<dbReference type="Pfam" id="PF12900">
    <property type="entry name" value="Pyridox_ox_2"/>
    <property type="match status" value="1"/>
</dbReference>
<dbReference type="EC" id="1.-.-.-" evidence="2"/>
<keyword evidence="2" id="KW-0560">Oxidoreductase</keyword>
<evidence type="ECO:0000256" key="1">
    <source>
        <dbReference type="SAM" id="MobiDB-lite"/>
    </source>
</evidence>
<dbReference type="PANTHER" id="PTHR34071:SF2">
    <property type="entry name" value="FLAVIN-NUCLEOTIDE-BINDING PROTEIN"/>
    <property type="match status" value="1"/>
</dbReference>
<evidence type="ECO:0000313" key="3">
    <source>
        <dbReference type="Proteomes" id="UP001596098"/>
    </source>
</evidence>
<dbReference type="SUPFAM" id="SSF50475">
    <property type="entry name" value="FMN-binding split barrel"/>
    <property type="match status" value="1"/>
</dbReference>
<protein>
    <submittedName>
        <fullName evidence="2">Pyridoxamine 5'-phosphate oxidase family protein</fullName>
        <ecNumber evidence="2">1.-.-.-</ecNumber>
    </submittedName>
</protein>
<organism evidence="2 3">
    <name type="scientific">Nocardioides yefusunii</name>
    <dbReference type="NCBI Taxonomy" id="2500546"/>
    <lineage>
        <taxon>Bacteria</taxon>
        <taxon>Bacillati</taxon>
        <taxon>Actinomycetota</taxon>
        <taxon>Actinomycetes</taxon>
        <taxon>Propionibacteriales</taxon>
        <taxon>Nocardioidaceae</taxon>
        <taxon>Nocardioides</taxon>
    </lineage>
</organism>